<dbReference type="Proteomes" id="UP000054770">
    <property type="component" value="Unassembled WGS sequence"/>
</dbReference>
<dbReference type="OrthoDB" id="8705920at2"/>
<comment type="similarity">
    <text evidence="1">Belongs to the LysR transcriptional regulatory family.</text>
</comment>
<dbReference type="InterPro" id="IPR000847">
    <property type="entry name" value="LysR_HTH_N"/>
</dbReference>
<evidence type="ECO:0000256" key="1">
    <source>
        <dbReference type="ARBA" id="ARBA00009437"/>
    </source>
</evidence>
<accession>A0A158HI75</accession>
<dbReference type="Gene3D" id="1.10.10.10">
    <property type="entry name" value="Winged helix-like DNA-binding domain superfamily/Winged helix DNA-binding domain"/>
    <property type="match status" value="1"/>
</dbReference>
<dbReference type="GO" id="GO:0003700">
    <property type="term" value="F:DNA-binding transcription factor activity"/>
    <property type="evidence" value="ECO:0007669"/>
    <property type="project" value="InterPro"/>
</dbReference>
<dbReference type="InterPro" id="IPR036388">
    <property type="entry name" value="WH-like_DNA-bd_sf"/>
</dbReference>
<dbReference type="PANTHER" id="PTHR30537:SF5">
    <property type="entry name" value="HTH-TYPE TRANSCRIPTIONAL ACTIVATOR TTDR-RELATED"/>
    <property type="match status" value="1"/>
</dbReference>
<evidence type="ECO:0000256" key="2">
    <source>
        <dbReference type="ARBA" id="ARBA00023015"/>
    </source>
</evidence>
<dbReference type="SUPFAM" id="SSF46785">
    <property type="entry name" value="Winged helix' DNA-binding domain"/>
    <property type="match status" value="1"/>
</dbReference>
<dbReference type="SUPFAM" id="SSF53850">
    <property type="entry name" value="Periplasmic binding protein-like II"/>
    <property type="match status" value="1"/>
</dbReference>
<comment type="caution">
    <text evidence="6">The sequence shown here is derived from an EMBL/GenBank/DDBJ whole genome shotgun (WGS) entry which is preliminary data.</text>
</comment>
<dbReference type="GO" id="GO:0003677">
    <property type="term" value="F:DNA binding"/>
    <property type="evidence" value="ECO:0007669"/>
    <property type="project" value="UniProtKB-KW"/>
</dbReference>
<evidence type="ECO:0000256" key="3">
    <source>
        <dbReference type="ARBA" id="ARBA00023125"/>
    </source>
</evidence>
<dbReference type="CDD" id="cd08422">
    <property type="entry name" value="PBP2_CrgA_like"/>
    <property type="match status" value="1"/>
</dbReference>
<evidence type="ECO:0000313" key="6">
    <source>
        <dbReference type="EMBL" id="SAL43739.1"/>
    </source>
</evidence>
<evidence type="ECO:0000313" key="7">
    <source>
        <dbReference type="Proteomes" id="UP000054770"/>
    </source>
</evidence>
<dbReference type="RefSeq" id="WP_087644201.1">
    <property type="nucleotide sequence ID" value="NZ_FCON02000016.1"/>
</dbReference>
<proteinExistence type="inferred from homology"/>
<dbReference type="FunFam" id="1.10.10.10:FF:000001">
    <property type="entry name" value="LysR family transcriptional regulator"/>
    <property type="match status" value="1"/>
</dbReference>
<dbReference type="Pfam" id="PF00126">
    <property type="entry name" value="HTH_1"/>
    <property type="match status" value="1"/>
</dbReference>
<organism evidence="6 7">
    <name type="scientific">Caballeronia choica</name>
    <dbReference type="NCBI Taxonomy" id="326476"/>
    <lineage>
        <taxon>Bacteria</taxon>
        <taxon>Pseudomonadati</taxon>
        <taxon>Pseudomonadota</taxon>
        <taxon>Betaproteobacteria</taxon>
        <taxon>Burkholderiales</taxon>
        <taxon>Burkholderiaceae</taxon>
        <taxon>Caballeronia</taxon>
    </lineage>
</organism>
<keyword evidence="3" id="KW-0238">DNA-binding</keyword>
<dbReference type="EMBL" id="FCON02000016">
    <property type="protein sequence ID" value="SAL43739.1"/>
    <property type="molecule type" value="Genomic_DNA"/>
</dbReference>
<gene>
    <name evidence="6" type="ORF">AWB68_02027</name>
</gene>
<name>A0A158HI75_9BURK</name>
<sequence>MDRFKQIETFAAVAAKGSLSAAAQAEGVAPAVIGRRLDALEERLGVKLLVRTTRRITLTFEGSAFLEDCLRVINDMQNAEASVSAGGVKASGHLRVSAPAGFGRRHVAALVPEFTKQHPDVSISLDLTDRMVDLVNEGFDCAVRLGELPDSSLVSLKLGENRRVCVGSPAYLAKRGKPANLAALGGHNCLALGASANQQRGWMFQQDGRVVTIKVSGTMECSDGAVLHEWCLAGYGLAWRSWWEVGDDIAAGRLTSVLDDFAAPPIGIHAVFPQRRHLPLRVRLFLDLLKHTYSAPGYWG</sequence>
<keyword evidence="7" id="KW-1185">Reference proteome</keyword>
<evidence type="ECO:0000256" key="4">
    <source>
        <dbReference type="ARBA" id="ARBA00023163"/>
    </source>
</evidence>
<dbReference type="InterPro" id="IPR036390">
    <property type="entry name" value="WH_DNA-bd_sf"/>
</dbReference>
<dbReference type="PROSITE" id="PS50931">
    <property type="entry name" value="HTH_LYSR"/>
    <property type="match status" value="1"/>
</dbReference>
<dbReference type="InterPro" id="IPR058163">
    <property type="entry name" value="LysR-type_TF_proteobact-type"/>
</dbReference>
<protein>
    <submittedName>
        <fullName evidence="6">LysR family transcriptional regulator</fullName>
    </submittedName>
</protein>
<dbReference type="InterPro" id="IPR005119">
    <property type="entry name" value="LysR_subst-bd"/>
</dbReference>
<dbReference type="PANTHER" id="PTHR30537">
    <property type="entry name" value="HTH-TYPE TRANSCRIPTIONAL REGULATOR"/>
    <property type="match status" value="1"/>
</dbReference>
<dbReference type="AlphaFoldDB" id="A0A158HI75"/>
<dbReference type="FunFam" id="3.40.190.290:FF:000001">
    <property type="entry name" value="Transcriptional regulator, LysR family"/>
    <property type="match status" value="1"/>
</dbReference>
<reference evidence="6" key="1">
    <citation type="submission" date="2016-01" db="EMBL/GenBank/DDBJ databases">
        <authorList>
            <person name="Peeters C."/>
        </authorList>
    </citation>
    <scope>NUCLEOTIDE SEQUENCE [LARGE SCALE GENOMIC DNA]</scope>
    <source>
        <strain evidence="6">LMG 22940</strain>
    </source>
</reference>
<dbReference type="Pfam" id="PF03466">
    <property type="entry name" value="LysR_substrate"/>
    <property type="match status" value="1"/>
</dbReference>
<feature type="domain" description="HTH lysR-type" evidence="5">
    <location>
        <begin position="1"/>
        <end position="59"/>
    </location>
</feature>
<keyword evidence="4" id="KW-0804">Transcription</keyword>
<dbReference type="Gene3D" id="3.40.190.290">
    <property type="match status" value="1"/>
</dbReference>
<evidence type="ECO:0000259" key="5">
    <source>
        <dbReference type="PROSITE" id="PS50931"/>
    </source>
</evidence>
<keyword evidence="2" id="KW-0805">Transcription regulation</keyword>